<name>H0XUE7_OTOGA</name>
<feature type="domain" description="C-type lectin" evidence="10">
    <location>
        <begin position="100"/>
        <end position="210"/>
    </location>
</feature>
<keyword evidence="4" id="KW-0735">Signal-anchor</keyword>
<keyword evidence="2 9" id="KW-0812">Transmembrane</keyword>
<dbReference type="GO" id="GO:0009986">
    <property type="term" value="C:cell surface"/>
    <property type="evidence" value="ECO:0007669"/>
    <property type="project" value="TreeGrafter"/>
</dbReference>
<dbReference type="GO" id="GO:0005886">
    <property type="term" value="C:plasma membrane"/>
    <property type="evidence" value="ECO:0007669"/>
    <property type="project" value="TreeGrafter"/>
</dbReference>
<dbReference type="EMBL" id="AAQR03187870">
    <property type="status" value="NOT_ANNOTATED_CDS"/>
    <property type="molecule type" value="Genomic_DNA"/>
</dbReference>
<dbReference type="GO" id="GO:0042269">
    <property type="term" value="P:regulation of natural killer cell mediated cytotoxicity"/>
    <property type="evidence" value="ECO:0007669"/>
    <property type="project" value="TreeGrafter"/>
</dbReference>
<dbReference type="InterPro" id="IPR016187">
    <property type="entry name" value="CTDL_fold"/>
</dbReference>
<dbReference type="CDD" id="cd03593">
    <property type="entry name" value="CLECT_NK_receptors_like"/>
    <property type="match status" value="1"/>
</dbReference>
<dbReference type="EMBL" id="AAQR03187868">
    <property type="status" value="NOT_ANNOTATED_CDS"/>
    <property type="molecule type" value="Genomic_DNA"/>
</dbReference>
<dbReference type="InterPro" id="IPR033992">
    <property type="entry name" value="NKR-like_CTLD"/>
</dbReference>
<dbReference type="HOGENOM" id="CLU_049894_8_2_1"/>
<dbReference type="GeneTree" id="ENSGT00940000154685"/>
<comment type="subcellular location">
    <subcellularLocation>
        <location evidence="1">Membrane</location>
        <topology evidence="1">Single-pass type II membrane protein</topology>
    </subcellularLocation>
</comment>
<sequence>MDRQEVYGNLKISRDSGPKGSSPSSLPQEVCQGPPWRQFALKLGCTGVILLVLIVIKLTVSVILTQNSSIERCSVDVQQNRNETTESPSPLECLEPWQSFQDKCLLFSTIRKPWKSSLVDCSTKQSSLLLIQDQEKLRQIQMQIKDEGISFWIGLNFTLPEKKWKWINGSFLNPATLEINGDHKENSCVYITQTSAFSEHCSEDYQWICQKEGTPIKNKVHPTS</sequence>
<organism evidence="11 12">
    <name type="scientific">Otolemur garnettii</name>
    <name type="common">Small-eared galago</name>
    <name type="synonym">Garnett's greater bushbaby</name>
    <dbReference type="NCBI Taxonomy" id="30611"/>
    <lineage>
        <taxon>Eukaryota</taxon>
        <taxon>Metazoa</taxon>
        <taxon>Chordata</taxon>
        <taxon>Craniata</taxon>
        <taxon>Vertebrata</taxon>
        <taxon>Euteleostomi</taxon>
        <taxon>Mammalia</taxon>
        <taxon>Eutheria</taxon>
        <taxon>Euarchontoglires</taxon>
        <taxon>Primates</taxon>
        <taxon>Strepsirrhini</taxon>
        <taxon>Lorisiformes</taxon>
        <taxon>Galagidae</taxon>
        <taxon>Otolemur</taxon>
    </lineage>
</organism>
<reference evidence="11" key="3">
    <citation type="submission" date="2025-09" db="UniProtKB">
        <authorList>
            <consortium name="Ensembl"/>
        </authorList>
    </citation>
    <scope>IDENTIFICATION</scope>
</reference>
<dbReference type="STRING" id="30611.ENSOGAP00000019739"/>
<dbReference type="EMBL" id="AAQR03187869">
    <property type="status" value="NOT_ANNOTATED_CDS"/>
    <property type="molecule type" value="Genomic_DNA"/>
</dbReference>
<feature type="region of interest" description="Disordered" evidence="8">
    <location>
        <begin position="1"/>
        <end position="28"/>
    </location>
</feature>
<dbReference type="eggNOG" id="KOG4297">
    <property type="taxonomic scope" value="Eukaryota"/>
</dbReference>
<evidence type="ECO:0000256" key="4">
    <source>
        <dbReference type="ARBA" id="ARBA00022968"/>
    </source>
</evidence>
<accession>H0XUE7</accession>
<evidence type="ECO:0000256" key="2">
    <source>
        <dbReference type="ARBA" id="ARBA00022692"/>
    </source>
</evidence>
<dbReference type="EMBL" id="AAQR03187871">
    <property type="status" value="NOT_ANNOTATED_CDS"/>
    <property type="molecule type" value="Genomic_DNA"/>
</dbReference>
<keyword evidence="5 9" id="KW-1133">Transmembrane helix</keyword>
<keyword evidence="7" id="KW-1015">Disulfide bond</keyword>
<dbReference type="PANTHER" id="PTHR46784">
    <property type="entry name" value="KILLER CELL LECTIN-LIKE RECEPTOR SUBFAMILY B MEMBER 1"/>
    <property type="match status" value="1"/>
</dbReference>
<evidence type="ECO:0000313" key="12">
    <source>
        <dbReference type="Proteomes" id="UP000005225"/>
    </source>
</evidence>
<evidence type="ECO:0000256" key="8">
    <source>
        <dbReference type="SAM" id="MobiDB-lite"/>
    </source>
</evidence>
<dbReference type="GO" id="GO:0038023">
    <property type="term" value="F:signaling receptor activity"/>
    <property type="evidence" value="ECO:0007669"/>
    <property type="project" value="TreeGrafter"/>
</dbReference>
<dbReference type="Proteomes" id="UP000005225">
    <property type="component" value="Unassembled WGS sequence"/>
</dbReference>
<dbReference type="PANTHER" id="PTHR46784:SF1">
    <property type="entry name" value="KILLER CELL LECTIN-LIKE RECEPTOR SUBFAMILY B MEMBER 1"/>
    <property type="match status" value="1"/>
</dbReference>
<feature type="transmembrane region" description="Helical" evidence="9">
    <location>
        <begin position="43"/>
        <end position="64"/>
    </location>
</feature>
<dbReference type="GO" id="GO:0030246">
    <property type="term" value="F:carbohydrate binding"/>
    <property type="evidence" value="ECO:0007669"/>
    <property type="project" value="UniProtKB-KW"/>
</dbReference>
<dbReference type="Pfam" id="PF00059">
    <property type="entry name" value="Lectin_C"/>
    <property type="match status" value="1"/>
</dbReference>
<keyword evidence="6 9" id="KW-0472">Membrane</keyword>
<reference evidence="12" key="1">
    <citation type="submission" date="2011-03" db="EMBL/GenBank/DDBJ databases">
        <title>Version 3 of the genome sequence of Otolemur garnettii (Bushbaby).</title>
        <authorList>
            <consortium name="The Broad Institute Genome Sequencing Platform"/>
            <person name="Di Palma F."/>
            <person name="Johnson J."/>
            <person name="Lander E.S."/>
            <person name="Lindblad-Toh K."/>
            <person name="Jaffe D.B."/>
            <person name="Gnerre S."/>
            <person name="MacCallum I."/>
            <person name="Przybylski D."/>
            <person name="Ribeiro F.J."/>
            <person name="Burton J.N."/>
            <person name="Walker B.J."/>
            <person name="Sharpe T."/>
            <person name="Hall G."/>
        </authorList>
    </citation>
    <scope>NUCLEOTIDE SEQUENCE [LARGE SCALE GENOMIC DNA]</scope>
</reference>
<evidence type="ECO:0000256" key="3">
    <source>
        <dbReference type="ARBA" id="ARBA00022734"/>
    </source>
</evidence>
<dbReference type="FunCoup" id="H0XUE7">
    <property type="interactions" value="41"/>
</dbReference>
<dbReference type="PROSITE" id="PS50041">
    <property type="entry name" value="C_TYPE_LECTIN_2"/>
    <property type="match status" value="1"/>
</dbReference>
<evidence type="ECO:0000259" key="10">
    <source>
        <dbReference type="PROSITE" id="PS50041"/>
    </source>
</evidence>
<dbReference type="OMA" id="PQNPEEM"/>
<dbReference type="SMART" id="SM00034">
    <property type="entry name" value="CLECT"/>
    <property type="match status" value="1"/>
</dbReference>
<reference evidence="11" key="2">
    <citation type="submission" date="2025-08" db="UniProtKB">
        <authorList>
            <consortium name="Ensembl"/>
        </authorList>
    </citation>
    <scope>IDENTIFICATION</scope>
</reference>
<evidence type="ECO:0000256" key="9">
    <source>
        <dbReference type="SAM" id="Phobius"/>
    </source>
</evidence>
<keyword evidence="3" id="KW-0430">Lectin</keyword>
<dbReference type="Gene3D" id="3.10.100.10">
    <property type="entry name" value="Mannose-Binding Protein A, subunit A"/>
    <property type="match status" value="1"/>
</dbReference>
<dbReference type="AlphaFoldDB" id="H0XUE7"/>
<evidence type="ECO:0000256" key="7">
    <source>
        <dbReference type="ARBA" id="ARBA00023157"/>
    </source>
</evidence>
<dbReference type="InterPro" id="IPR051527">
    <property type="entry name" value="KLR_subfamily_B"/>
</dbReference>
<protein>
    <recommendedName>
        <fullName evidence="10">C-type lectin domain-containing protein</fullName>
    </recommendedName>
</protein>
<evidence type="ECO:0000256" key="5">
    <source>
        <dbReference type="ARBA" id="ARBA00022989"/>
    </source>
</evidence>
<dbReference type="InterPro" id="IPR001304">
    <property type="entry name" value="C-type_lectin-like"/>
</dbReference>
<proteinExistence type="predicted"/>
<dbReference type="Ensembl" id="ENSOGAT00000033685.1">
    <property type="protein sequence ID" value="ENSOGAP00000019739.1"/>
    <property type="gene ID" value="ENSOGAG00000034228.1"/>
</dbReference>
<dbReference type="SUPFAM" id="SSF56436">
    <property type="entry name" value="C-type lectin-like"/>
    <property type="match status" value="1"/>
</dbReference>
<evidence type="ECO:0000256" key="6">
    <source>
        <dbReference type="ARBA" id="ARBA00023136"/>
    </source>
</evidence>
<dbReference type="InterPro" id="IPR016186">
    <property type="entry name" value="C-type_lectin-like/link_sf"/>
</dbReference>
<evidence type="ECO:0000256" key="1">
    <source>
        <dbReference type="ARBA" id="ARBA00004606"/>
    </source>
</evidence>
<keyword evidence="12" id="KW-1185">Reference proteome</keyword>
<dbReference type="InParanoid" id="H0XUE7"/>
<evidence type="ECO:0000313" key="11">
    <source>
        <dbReference type="Ensembl" id="ENSOGAP00000019739.1"/>
    </source>
</evidence>